<accession>A0A0W0GEB2</accession>
<evidence type="ECO:0000313" key="1">
    <source>
        <dbReference type="EMBL" id="KTB46885.1"/>
    </source>
</evidence>
<comment type="caution">
    <text evidence="1">The sequence shown here is derived from an EMBL/GenBank/DDBJ whole genome shotgun (WGS) entry which is preliminary data.</text>
</comment>
<name>A0A0W0GEB2_MONRR</name>
<gene>
    <name evidence="1" type="ORF">WG66_518</name>
</gene>
<evidence type="ECO:0000313" key="2">
    <source>
        <dbReference type="Proteomes" id="UP000054988"/>
    </source>
</evidence>
<proteinExistence type="predicted"/>
<organism evidence="1 2">
    <name type="scientific">Moniliophthora roreri</name>
    <name type="common">Frosty pod rot fungus</name>
    <name type="synonym">Monilia roreri</name>
    <dbReference type="NCBI Taxonomy" id="221103"/>
    <lineage>
        <taxon>Eukaryota</taxon>
        <taxon>Fungi</taxon>
        <taxon>Dikarya</taxon>
        <taxon>Basidiomycota</taxon>
        <taxon>Agaricomycotina</taxon>
        <taxon>Agaricomycetes</taxon>
        <taxon>Agaricomycetidae</taxon>
        <taxon>Agaricales</taxon>
        <taxon>Marasmiineae</taxon>
        <taxon>Marasmiaceae</taxon>
        <taxon>Moniliophthora</taxon>
    </lineage>
</organism>
<dbReference type="EMBL" id="LATX01000216">
    <property type="protein sequence ID" value="KTB46885.1"/>
    <property type="molecule type" value="Genomic_DNA"/>
</dbReference>
<protein>
    <submittedName>
        <fullName evidence="1">Uncharacterized protein</fullName>
    </submittedName>
</protein>
<reference evidence="1 2" key="1">
    <citation type="submission" date="2015-12" db="EMBL/GenBank/DDBJ databases">
        <title>Draft genome sequence of Moniliophthora roreri, the causal agent of frosty pod rot of cacao.</title>
        <authorList>
            <person name="Aime M.C."/>
            <person name="Diaz-Valderrama J.R."/>
            <person name="Kijpornyongpan T."/>
            <person name="Phillips-Mora W."/>
        </authorList>
    </citation>
    <scope>NUCLEOTIDE SEQUENCE [LARGE SCALE GENOMIC DNA]</scope>
    <source>
        <strain evidence="1 2">MCA 2952</strain>
    </source>
</reference>
<dbReference type="Proteomes" id="UP000054988">
    <property type="component" value="Unassembled WGS sequence"/>
</dbReference>
<sequence length="60" mass="6904">MDTNHSVRYQVYMKSETLEVRFADEYLQKCGSSRDMIKVGGEAPTLIDARFTSKEDRNNA</sequence>
<dbReference type="AlphaFoldDB" id="A0A0W0GEB2"/>